<organism evidence="8 9">
    <name type="scientific">Parendozoicomonas haliclonae</name>
    <dbReference type="NCBI Taxonomy" id="1960125"/>
    <lineage>
        <taxon>Bacteria</taxon>
        <taxon>Pseudomonadati</taxon>
        <taxon>Pseudomonadota</taxon>
        <taxon>Gammaproteobacteria</taxon>
        <taxon>Oceanospirillales</taxon>
        <taxon>Endozoicomonadaceae</taxon>
        <taxon>Parendozoicomonas</taxon>
    </lineage>
</organism>
<dbReference type="EC" id="3.2.1.52" evidence="3"/>
<dbReference type="Pfam" id="PF00728">
    <property type="entry name" value="Glyco_hydro_20"/>
    <property type="match status" value="1"/>
</dbReference>
<evidence type="ECO:0000256" key="3">
    <source>
        <dbReference type="ARBA" id="ARBA00012663"/>
    </source>
</evidence>
<dbReference type="EMBL" id="FWPT01000002">
    <property type="protein sequence ID" value="SMA39670.1"/>
    <property type="molecule type" value="Genomic_DNA"/>
</dbReference>
<dbReference type="InterPro" id="IPR017853">
    <property type="entry name" value="GH"/>
</dbReference>
<dbReference type="AlphaFoldDB" id="A0A1X7AIW7"/>
<dbReference type="PANTHER" id="PTHR22600:SF57">
    <property type="entry name" value="BETA-N-ACETYLHEXOSAMINIDASE"/>
    <property type="match status" value="1"/>
</dbReference>
<sequence>MGLLDNILTPDGGDWGGAPWRILHLVGYTKPDALKDLGKRLKTLSRLGVNNILLAVDFEFNYQCDPDLRRGEGYIGKEEAQAFVELARQHDINVIPQFHCISHQSWNEHTFPLLTKYPQFDVTPGQYPDNEGIESREWDPTNPELYPILFAIFDELIEAFDSKAFHIGMDEIFLLGSRKAVYKKDMDCAEAFAEGINRLYQHLNGERQQEVMMWGDRLIDGKAHPLGISFSSRDGLSEAIRSIPKEMIICDWQMERRKDYETMAEFVEEGFRVLPVSWKDTGAIEDSLRYSTLINSPNILGRIFTTWREEQGRPDQYSPLHEGVKLIKMYNDGKK</sequence>
<dbReference type="Gene3D" id="3.20.20.80">
    <property type="entry name" value="Glycosidases"/>
    <property type="match status" value="1"/>
</dbReference>
<dbReference type="PANTHER" id="PTHR22600">
    <property type="entry name" value="BETA-HEXOSAMINIDASE"/>
    <property type="match status" value="1"/>
</dbReference>
<protein>
    <recommendedName>
        <fullName evidence="3">beta-N-acetylhexosaminidase</fullName>
        <ecNumber evidence="3">3.2.1.52</ecNumber>
    </recommendedName>
    <alternativeName>
        <fullName evidence="5">Beta-N-acetylhexosaminidase</fullName>
    </alternativeName>
</protein>
<dbReference type="InterPro" id="IPR025705">
    <property type="entry name" value="Beta_hexosaminidase_sua/sub"/>
</dbReference>
<evidence type="ECO:0000256" key="4">
    <source>
        <dbReference type="ARBA" id="ARBA00022801"/>
    </source>
</evidence>
<proteinExistence type="inferred from homology"/>
<evidence type="ECO:0000256" key="5">
    <source>
        <dbReference type="ARBA" id="ARBA00030512"/>
    </source>
</evidence>
<name>A0A1X7AIW7_9GAMM</name>
<dbReference type="Proteomes" id="UP000196573">
    <property type="component" value="Unassembled WGS sequence"/>
</dbReference>
<feature type="domain" description="Glycoside hydrolase family 20 catalytic" evidence="7">
    <location>
        <begin position="69"/>
        <end position="273"/>
    </location>
</feature>
<evidence type="ECO:0000256" key="1">
    <source>
        <dbReference type="ARBA" id="ARBA00001231"/>
    </source>
</evidence>
<comment type="catalytic activity">
    <reaction evidence="1">
        <text>Hydrolysis of terminal non-reducing N-acetyl-D-hexosamine residues in N-acetyl-beta-D-hexosaminides.</text>
        <dbReference type="EC" id="3.2.1.52"/>
    </reaction>
</comment>
<feature type="active site" description="Proton donor" evidence="6">
    <location>
        <position position="171"/>
    </location>
</feature>
<gene>
    <name evidence="8" type="ORF">EHSB41UT_01076</name>
</gene>
<accession>A0A1X7AIW7</accession>
<keyword evidence="4 8" id="KW-0378">Hydrolase</keyword>
<evidence type="ECO:0000259" key="7">
    <source>
        <dbReference type="Pfam" id="PF00728"/>
    </source>
</evidence>
<keyword evidence="9" id="KW-1185">Reference proteome</keyword>
<evidence type="ECO:0000313" key="9">
    <source>
        <dbReference type="Proteomes" id="UP000196573"/>
    </source>
</evidence>
<evidence type="ECO:0000256" key="2">
    <source>
        <dbReference type="ARBA" id="ARBA00006285"/>
    </source>
</evidence>
<dbReference type="SUPFAM" id="SSF51445">
    <property type="entry name" value="(Trans)glycosidases"/>
    <property type="match status" value="1"/>
</dbReference>
<dbReference type="GO" id="GO:0005975">
    <property type="term" value="P:carbohydrate metabolic process"/>
    <property type="evidence" value="ECO:0007669"/>
    <property type="project" value="InterPro"/>
</dbReference>
<dbReference type="OrthoDB" id="9763537at2"/>
<comment type="similarity">
    <text evidence="2">Belongs to the glycosyl hydrolase 20 family.</text>
</comment>
<evidence type="ECO:0000313" key="8">
    <source>
        <dbReference type="EMBL" id="SMA39670.1"/>
    </source>
</evidence>
<dbReference type="GO" id="GO:0016020">
    <property type="term" value="C:membrane"/>
    <property type="evidence" value="ECO:0007669"/>
    <property type="project" value="TreeGrafter"/>
</dbReference>
<evidence type="ECO:0000256" key="6">
    <source>
        <dbReference type="PIRSR" id="PIRSR625705-1"/>
    </source>
</evidence>
<dbReference type="GO" id="GO:0004563">
    <property type="term" value="F:beta-N-acetylhexosaminidase activity"/>
    <property type="evidence" value="ECO:0007669"/>
    <property type="project" value="UniProtKB-EC"/>
</dbReference>
<dbReference type="GO" id="GO:0030203">
    <property type="term" value="P:glycosaminoglycan metabolic process"/>
    <property type="evidence" value="ECO:0007669"/>
    <property type="project" value="TreeGrafter"/>
</dbReference>
<dbReference type="InterPro" id="IPR015883">
    <property type="entry name" value="Glyco_hydro_20_cat"/>
</dbReference>
<reference evidence="8 9" key="1">
    <citation type="submission" date="2017-03" db="EMBL/GenBank/DDBJ databases">
        <authorList>
            <person name="Afonso C.L."/>
            <person name="Miller P.J."/>
            <person name="Scott M.A."/>
            <person name="Spackman E."/>
            <person name="Goraichik I."/>
            <person name="Dimitrov K.M."/>
            <person name="Suarez D.L."/>
            <person name="Swayne D.E."/>
        </authorList>
    </citation>
    <scope>NUCLEOTIDE SEQUENCE [LARGE SCALE GENOMIC DNA]</scope>
    <source>
        <strain evidence="8">SB41UT1</strain>
    </source>
</reference>
<dbReference type="RefSeq" id="WP_087107637.1">
    <property type="nucleotide sequence ID" value="NZ_CBCSCN010000001.1"/>
</dbReference>